<dbReference type="Gene3D" id="3.30.460.30">
    <property type="entry name" value="Glutamyl-tRNA reductase, N-terminal domain"/>
    <property type="match status" value="1"/>
</dbReference>
<feature type="domain" description="Glutamyl-tRNA reductase N-terminal" evidence="9">
    <location>
        <begin position="6"/>
        <end position="152"/>
    </location>
</feature>
<comment type="domain">
    <text evidence="4">Possesses an unusual extended V-shaped dimeric structure with each monomer consisting of three distinct domains arranged along a curved 'spinal' alpha-helix. The N-terminal catalytic domain specifically recognizes the glutamate moiety of the substrate. The second domain is the NADPH-binding domain, and the third C-terminal domain is responsible for dimerization.</text>
</comment>
<feature type="binding site" evidence="4">
    <location>
        <begin position="110"/>
        <end position="112"/>
    </location>
    <ligand>
        <name>substrate</name>
    </ligand>
</feature>
<reference evidence="10 13" key="2">
    <citation type="submission" date="2019-07" db="EMBL/GenBank/DDBJ databases">
        <title>Whole genome shotgun sequence of Halolactibacillus halophilus NBRC 100868.</title>
        <authorList>
            <person name="Hosoyama A."/>
            <person name="Uohara A."/>
            <person name="Ohji S."/>
            <person name="Ichikawa N."/>
        </authorList>
    </citation>
    <scope>NUCLEOTIDE SEQUENCE [LARGE SCALE GENOMIC DNA]</scope>
    <source>
        <strain evidence="10 13">NBRC 100868</strain>
    </source>
</reference>
<comment type="function">
    <text evidence="4">Catalyzes the NADPH-dependent reduction of glutamyl-tRNA(Glu) to glutamate 1-semialdehyde (GSA).</text>
</comment>
<dbReference type="AlphaFoldDB" id="A0A1I5L1E8"/>
<feature type="site" description="Important for activity" evidence="4 7">
    <location>
        <position position="95"/>
    </location>
</feature>
<evidence type="ECO:0000256" key="3">
    <source>
        <dbReference type="ARBA" id="ARBA00023244"/>
    </source>
</evidence>
<dbReference type="GO" id="GO:0008883">
    <property type="term" value="F:glutamyl-tRNA reductase activity"/>
    <property type="evidence" value="ECO:0007669"/>
    <property type="project" value="UniProtKB-UniRule"/>
</dbReference>
<dbReference type="InterPro" id="IPR015895">
    <property type="entry name" value="4pyrrol_synth_GluRdtase_N"/>
</dbReference>
<evidence type="ECO:0000256" key="7">
    <source>
        <dbReference type="PIRSR" id="PIRSR000445-4"/>
    </source>
</evidence>
<dbReference type="PIRSF" id="PIRSF000445">
    <property type="entry name" value="4pyrrol_synth_GluRdtase"/>
    <property type="match status" value="1"/>
</dbReference>
<dbReference type="SUPFAM" id="SSF51735">
    <property type="entry name" value="NAD(P)-binding Rossmann-fold domains"/>
    <property type="match status" value="1"/>
</dbReference>
<dbReference type="OrthoDB" id="110209at2"/>
<comment type="similarity">
    <text evidence="4">Belongs to the glutamyl-tRNA reductase family.</text>
</comment>
<dbReference type="InterPro" id="IPR036343">
    <property type="entry name" value="GluRdtase_N_sf"/>
</dbReference>
<dbReference type="InterPro" id="IPR036291">
    <property type="entry name" value="NAD(P)-bd_dom_sf"/>
</dbReference>
<dbReference type="Pfam" id="PF05201">
    <property type="entry name" value="GlutR_N"/>
    <property type="match status" value="1"/>
</dbReference>
<reference evidence="11 12" key="1">
    <citation type="submission" date="2016-10" db="EMBL/GenBank/DDBJ databases">
        <authorList>
            <person name="de Groot N.N."/>
        </authorList>
    </citation>
    <scope>NUCLEOTIDE SEQUENCE [LARGE SCALE GENOMIC DNA]</scope>
    <source>
        <strain evidence="11 12">DSM 17073</strain>
    </source>
</reference>
<dbReference type="RefSeq" id="WP_089829363.1">
    <property type="nucleotide sequence ID" value="NZ_BJWI01000001.1"/>
</dbReference>
<name>A0A1I5L1E8_9BACI</name>
<dbReference type="HAMAP" id="MF_00087">
    <property type="entry name" value="Glu_tRNA_reductase"/>
    <property type="match status" value="1"/>
</dbReference>
<dbReference type="EMBL" id="FOXC01000001">
    <property type="protein sequence ID" value="SFO91149.1"/>
    <property type="molecule type" value="Genomic_DNA"/>
</dbReference>
<keyword evidence="2 4" id="KW-0560">Oxidoreductase</keyword>
<evidence type="ECO:0000313" key="13">
    <source>
        <dbReference type="Proteomes" id="UP000321547"/>
    </source>
</evidence>
<dbReference type="STRING" id="306540.SAMN05421839_101151"/>
<feature type="active site" description="Nucleophile" evidence="4 5">
    <location>
        <position position="48"/>
    </location>
</feature>
<dbReference type="InterPro" id="IPR006151">
    <property type="entry name" value="Shikm_DH/Glu-tRNA_Rdtase"/>
</dbReference>
<dbReference type="EC" id="1.2.1.70" evidence="4"/>
<evidence type="ECO:0000259" key="9">
    <source>
        <dbReference type="Pfam" id="PF05201"/>
    </source>
</evidence>
<keyword evidence="13" id="KW-1185">Reference proteome</keyword>
<evidence type="ECO:0000259" key="8">
    <source>
        <dbReference type="Pfam" id="PF01488"/>
    </source>
</evidence>
<evidence type="ECO:0000256" key="2">
    <source>
        <dbReference type="ARBA" id="ARBA00023002"/>
    </source>
</evidence>
<dbReference type="Pfam" id="PF01488">
    <property type="entry name" value="Shikimate_DH"/>
    <property type="match status" value="1"/>
</dbReference>
<dbReference type="Proteomes" id="UP000242243">
    <property type="component" value="Unassembled WGS sequence"/>
</dbReference>
<dbReference type="EMBL" id="BJWI01000001">
    <property type="protein sequence ID" value="GEM00606.1"/>
    <property type="molecule type" value="Genomic_DNA"/>
</dbReference>
<evidence type="ECO:0000256" key="1">
    <source>
        <dbReference type="ARBA" id="ARBA00022857"/>
    </source>
</evidence>
<sequence length="401" mass="45762">MLHVFSINNQAVSLDEREQYVLSESEKAVLYQQLSQETATQVVILSTCQRFEVYIEATGAIQTQVKEILRAFFGLTPAVFQHQFVEYSSDAALTHLLQVSTGLLAHVLGETQVLGQVKTAYQEAVTYETVTKSFHTIFQSVFRFSKQMHKQTGINDHPVSLSYSAYQFIASKVTTPQTILVLGAGKMGRLFIDYAVKSEHKLIVLNRDQSKLSHLPEAVIRGALADWSAYIASVDIVVSSLELESPLITYQDLEDKEIKRLLLLDLALPRSIESKTQMLPGIELFDLDQLGEIIDKHHFVRRQKATVIMNQITAEVERLKQTLYQQRFDDKRRTQFLFRDQLLTETMADIDRHLPDLKQKQRTIIKHHVKQAVTEALMSNNSEAVSANAFFNTKERDHDQH</sequence>
<organism evidence="11 12">
    <name type="scientific">Halolactibacillus halophilus</name>
    <dbReference type="NCBI Taxonomy" id="306540"/>
    <lineage>
        <taxon>Bacteria</taxon>
        <taxon>Bacillati</taxon>
        <taxon>Bacillota</taxon>
        <taxon>Bacilli</taxon>
        <taxon>Bacillales</taxon>
        <taxon>Bacillaceae</taxon>
        <taxon>Halolactibacillus</taxon>
    </lineage>
</organism>
<protein>
    <recommendedName>
        <fullName evidence="4">Glutamyl-tRNA reductase</fullName>
        <shortName evidence="4">GluTR</shortName>
        <ecNumber evidence="4">1.2.1.70</ecNumber>
    </recommendedName>
</protein>
<evidence type="ECO:0000256" key="5">
    <source>
        <dbReference type="PIRSR" id="PIRSR000445-1"/>
    </source>
</evidence>
<comment type="catalytic activity">
    <reaction evidence="4">
        <text>(S)-4-amino-5-oxopentanoate + tRNA(Glu) + NADP(+) = L-glutamyl-tRNA(Glu) + NADPH + H(+)</text>
        <dbReference type="Rhea" id="RHEA:12344"/>
        <dbReference type="Rhea" id="RHEA-COMP:9663"/>
        <dbReference type="Rhea" id="RHEA-COMP:9680"/>
        <dbReference type="ChEBI" id="CHEBI:15378"/>
        <dbReference type="ChEBI" id="CHEBI:57501"/>
        <dbReference type="ChEBI" id="CHEBI:57783"/>
        <dbReference type="ChEBI" id="CHEBI:58349"/>
        <dbReference type="ChEBI" id="CHEBI:78442"/>
        <dbReference type="ChEBI" id="CHEBI:78520"/>
        <dbReference type="EC" id="1.2.1.70"/>
    </reaction>
</comment>
<dbReference type="SUPFAM" id="SSF69742">
    <property type="entry name" value="Glutamyl tRNA-reductase catalytic, N-terminal domain"/>
    <property type="match status" value="1"/>
</dbReference>
<evidence type="ECO:0000313" key="12">
    <source>
        <dbReference type="Proteomes" id="UP000242243"/>
    </source>
</evidence>
<evidence type="ECO:0000256" key="6">
    <source>
        <dbReference type="PIRSR" id="PIRSR000445-3"/>
    </source>
</evidence>
<comment type="subunit">
    <text evidence="4">Homodimer.</text>
</comment>
<gene>
    <name evidence="4 10" type="primary">hemA</name>
    <name evidence="10" type="ORF">HHA03_01380</name>
    <name evidence="11" type="ORF">SAMN05421839_101151</name>
</gene>
<dbReference type="PANTHER" id="PTHR43013:SF1">
    <property type="entry name" value="GLUTAMYL-TRNA REDUCTASE"/>
    <property type="match status" value="1"/>
</dbReference>
<feature type="domain" description="Quinate/shikimate 5-dehydrogenase/glutamyl-tRNA reductase" evidence="8">
    <location>
        <begin position="176"/>
        <end position="293"/>
    </location>
</feature>
<comment type="pathway">
    <text evidence="4">Porphyrin-containing compound metabolism; protoporphyrin-IX biosynthesis; 5-aminolevulinate from L-glutamyl-tRNA(Glu): step 1/2.</text>
</comment>
<comment type="caution">
    <text evidence="4">Lacks conserved residue(s) required for the propagation of feature annotation.</text>
</comment>
<feature type="binding site" evidence="4">
    <location>
        <position position="116"/>
    </location>
    <ligand>
        <name>substrate</name>
    </ligand>
</feature>
<dbReference type="NCBIfam" id="TIGR01035">
    <property type="entry name" value="hemA"/>
    <property type="match status" value="1"/>
</dbReference>
<evidence type="ECO:0000313" key="10">
    <source>
        <dbReference type="EMBL" id="GEM00606.1"/>
    </source>
</evidence>
<dbReference type="PANTHER" id="PTHR43013">
    <property type="entry name" value="GLUTAMYL-TRNA REDUCTASE"/>
    <property type="match status" value="1"/>
</dbReference>
<feature type="binding site" evidence="4 6">
    <location>
        <begin position="183"/>
        <end position="188"/>
    </location>
    <ligand>
        <name>NADP(+)</name>
        <dbReference type="ChEBI" id="CHEBI:58349"/>
    </ligand>
</feature>
<dbReference type="Proteomes" id="UP000321547">
    <property type="component" value="Unassembled WGS sequence"/>
</dbReference>
<dbReference type="GO" id="GO:0019353">
    <property type="term" value="P:protoporphyrinogen IX biosynthetic process from glutamate"/>
    <property type="evidence" value="ECO:0007669"/>
    <property type="project" value="TreeGrafter"/>
</dbReference>
<proteinExistence type="inferred from homology"/>
<comment type="miscellaneous">
    <text evidence="4">During catalysis, the active site Cys acts as a nucleophile attacking the alpha-carbonyl group of tRNA-bound glutamate with the formation of a thioester intermediate between enzyme and glutamate, and the concomitant release of tRNA(Glu). The thioester intermediate is finally reduced by direct hydride transfer from NADPH, to form the product GSA.</text>
</comment>
<evidence type="ECO:0000313" key="11">
    <source>
        <dbReference type="EMBL" id="SFO91149.1"/>
    </source>
</evidence>
<keyword evidence="3 4" id="KW-0627">Porphyrin biosynthesis</keyword>
<keyword evidence="1 4" id="KW-0521">NADP</keyword>
<dbReference type="InterPro" id="IPR000343">
    <property type="entry name" value="4pyrrol_synth_GluRdtase"/>
</dbReference>
<feature type="binding site" evidence="4">
    <location>
        <begin position="47"/>
        <end position="50"/>
    </location>
    <ligand>
        <name>substrate</name>
    </ligand>
</feature>
<dbReference type="Gene3D" id="3.40.50.720">
    <property type="entry name" value="NAD(P)-binding Rossmann-like Domain"/>
    <property type="match status" value="1"/>
</dbReference>
<evidence type="ECO:0000256" key="4">
    <source>
        <dbReference type="HAMAP-Rule" id="MF_00087"/>
    </source>
</evidence>
<accession>A0A1I5L1E8</accession>
<dbReference type="UniPathway" id="UPA00251">
    <property type="reaction ID" value="UER00316"/>
</dbReference>
<dbReference type="GO" id="GO:0050661">
    <property type="term" value="F:NADP binding"/>
    <property type="evidence" value="ECO:0007669"/>
    <property type="project" value="InterPro"/>
</dbReference>